<dbReference type="GO" id="GO:0008270">
    <property type="term" value="F:zinc ion binding"/>
    <property type="evidence" value="ECO:0007669"/>
    <property type="project" value="UniProtKB-KW"/>
</dbReference>
<evidence type="ECO:0000256" key="2">
    <source>
        <dbReference type="ARBA" id="ARBA00022771"/>
    </source>
</evidence>
<evidence type="ECO:0000256" key="7">
    <source>
        <dbReference type="ARBA" id="ARBA00023170"/>
    </source>
</evidence>
<dbReference type="InterPro" id="IPR050234">
    <property type="entry name" value="Nuclear_hormone_rcpt_NR1"/>
</dbReference>
<dbReference type="InterPro" id="IPR001723">
    <property type="entry name" value="Nuclear_hrmn_rcpt"/>
</dbReference>
<keyword evidence="13" id="KW-1185">Reference proteome</keyword>
<evidence type="ECO:0000313" key="12">
    <source>
        <dbReference type="EMBL" id="KAJ6221074.1"/>
    </source>
</evidence>
<keyword evidence="5" id="KW-0238">DNA-binding</keyword>
<dbReference type="InterPro" id="IPR035500">
    <property type="entry name" value="NHR-like_dom_sf"/>
</dbReference>
<evidence type="ECO:0000256" key="9">
    <source>
        <dbReference type="SAM" id="MobiDB-lite"/>
    </source>
</evidence>
<accession>A0A9Q0M929</accession>
<feature type="compositionally biased region" description="Low complexity" evidence="9">
    <location>
        <begin position="105"/>
        <end position="136"/>
    </location>
</feature>
<sequence length="654" mass="74465">MFGYNFNALTCESCKAFFRRNALRNKAFRCITAGNCVLNPKTRKYCRKCRLEKCFQIGMKKDWILTEEEKIMKRRKHRNRDSEKKDADSSSSSMMMMNCNSPDMTNSTTTTTTTSTTTNQLKINGNGTNFNDGTTTTTTNLTNETNTSKMNANQNNIIILPILPLSLGNNNGNSNETLANDLISSLNKNEIINYINSKLNLNLDNVNIETINDKMSNQSTNSTNSAIIVYSNQTNSNHEPSSSSSSSSSLSSSSIRDSSDNISNCSSTNGTFNNSSSTTIGNDIIGSNEMKTSSKNIIVATKSYPNMIGSDLVQSESNNPLTWKIIYIGSDLVQSESNNPLTWKISDNVYKHAIRLEYTTNPLAYELSETDNDGRSLRKLNKLEENRLDEINRYLRPLCTYVQDNKAKRRFLIDMAEGFQCFEYVIKQIIIAVKNIQSFKCMCQDDQIALLKGSVGEIKSLLKIRYFNPYEDMYCIPNPNEQNSSLVIDHSYLKKAYGEELYNRCKNFFLSFRPDWKDDDSIISLMSMILLFYPNRANLLHREYIMLEYLTYCHLLQRYLEVKYNSVCEAKTIYLNLLSRLEEMHDLNEQCMELILKLADPKYIGPLTVELYDLNNRERSATNITDDSIPKTEPIETINSTIQTSNNINATIPT</sequence>
<feature type="region of interest" description="Disordered" evidence="9">
    <location>
        <begin position="234"/>
        <end position="286"/>
    </location>
</feature>
<feature type="domain" description="Nuclear receptor" evidence="10">
    <location>
        <begin position="1"/>
        <end position="66"/>
    </location>
</feature>
<dbReference type="EMBL" id="JAPWDV010000002">
    <property type="protein sequence ID" value="KAJ6221074.1"/>
    <property type="molecule type" value="Genomic_DNA"/>
</dbReference>
<evidence type="ECO:0000256" key="8">
    <source>
        <dbReference type="ARBA" id="ARBA00023242"/>
    </source>
</evidence>
<dbReference type="GO" id="GO:0045944">
    <property type="term" value="P:positive regulation of transcription by RNA polymerase II"/>
    <property type="evidence" value="ECO:0007669"/>
    <property type="project" value="TreeGrafter"/>
</dbReference>
<dbReference type="PROSITE" id="PS51030">
    <property type="entry name" value="NUCLEAR_REC_DBD_2"/>
    <property type="match status" value="1"/>
</dbReference>
<evidence type="ECO:0000256" key="1">
    <source>
        <dbReference type="ARBA" id="ARBA00022723"/>
    </source>
</evidence>
<evidence type="ECO:0000259" key="10">
    <source>
        <dbReference type="PROSITE" id="PS51030"/>
    </source>
</evidence>
<keyword evidence="7" id="KW-0675">Receptor</keyword>
<organism evidence="12 13">
    <name type="scientific">Blomia tropicalis</name>
    <name type="common">Mite</name>
    <dbReference type="NCBI Taxonomy" id="40697"/>
    <lineage>
        <taxon>Eukaryota</taxon>
        <taxon>Metazoa</taxon>
        <taxon>Ecdysozoa</taxon>
        <taxon>Arthropoda</taxon>
        <taxon>Chelicerata</taxon>
        <taxon>Arachnida</taxon>
        <taxon>Acari</taxon>
        <taxon>Acariformes</taxon>
        <taxon>Sarcoptiformes</taxon>
        <taxon>Astigmata</taxon>
        <taxon>Glycyphagoidea</taxon>
        <taxon>Echimyopodidae</taxon>
        <taxon>Blomia</taxon>
    </lineage>
</organism>
<gene>
    <name evidence="12" type="ORF">RDWZM_006886</name>
</gene>
<feature type="compositionally biased region" description="Low complexity" evidence="9">
    <location>
        <begin position="241"/>
        <end position="279"/>
    </location>
</feature>
<reference evidence="12" key="1">
    <citation type="submission" date="2022-12" db="EMBL/GenBank/DDBJ databases">
        <title>Genome assemblies of Blomia tropicalis.</title>
        <authorList>
            <person name="Cui Y."/>
        </authorList>
    </citation>
    <scope>NUCLEOTIDE SEQUENCE</scope>
    <source>
        <tissue evidence="12">Adult mites</tissue>
    </source>
</reference>
<keyword evidence="8" id="KW-0539">Nucleus</keyword>
<evidence type="ECO:0000256" key="5">
    <source>
        <dbReference type="ARBA" id="ARBA00023125"/>
    </source>
</evidence>
<keyword evidence="1" id="KW-0479">Metal-binding</keyword>
<dbReference type="PROSITE" id="PS51843">
    <property type="entry name" value="NR_LBD"/>
    <property type="match status" value="1"/>
</dbReference>
<dbReference type="PANTHER" id="PTHR24082:SF283">
    <property type="entry name" value="NUCLEAR HORMONE RECEPTOR HR96"/>
    <property type="match status" value="1"/>
</dbReference>
<keyword evidence="3" id="KW-0862">Zinc</keyword>
<protein>
    <submittedName>
        <fullName evidence="12">Uncharacterized protein</fullName>
    </submittedName>
</protein>
<evidence type="ECO:0000256" key="6">
    <source>
        <dbReference type="ARBA" id="ARBA00023163"/>
    </source>
</evidence>
<dbReference type="GO" id="GO:0000122">
    <property type="term" value="P:negative regulation of transcription by RNA polymerase II"/>
    <property type="evidence" value="ECO:0007669"/>
    <property type="project" value="TreeGrafter"/>
</dbReference>
<dbReference type="PRINTS" id="PR00398">
    <property type="entry name" value="STRDHORMONER"/>
</dbReference>
<dbReference type="SUPFAM" id="SSF57716">
    <property type="entry name" value="Glucocorticoid receptor-like (DNA-binding domain)"/>
    <property type="match status" value="1"/>
</dbReference>
<evidence type="ECO:0000259" key="11">
    <source>
        <dbReference type="PROSITE" id="PS51843"/>
    </source>
</evidence>
<dbReference type="AlphaFoldDB" id="A0A9Q0M929"/>
<comment type="caution">
    <text evidence="12">The sequence shown here is derived from an EMBL/GenBank/DDBJ whole genome shotgun (WGS) entry which is preliminary data.</text>
</comment>
<feature type="region of interest" description="Disordered" evidence="9">
    <location>
        <begin position="72"/>
        <end position="136"/>
    </location>
</feature>
<dbReference type="InterPro" id="IPR000536">
    <property type="entry name" value="Nucl_hrmn_rcpt_lig-bd"/>
</dbReference>
<proteinExistence type="predicted"/>
<dbReference type="Gene3D" id="3.30.50.10">
    <property type="entry name" value="Erythroid Transcription Factor GATA-1, subunit A"/>
    <property type="match status" value="1"/>
</dbReference>
<evidence type="ECO:0000256" key="3">
    <source>
        <dbReference type="ARBA" id="ARBA00022833"/>
    </source>
</evidence>
<dbReference type="InterPro" id="IPR001628">
    <property type="entry name" value="Znf_hrmn_rcpt"/>
</dbReference>
<dbReference type="InterPro" id="IPR013088">
    <property type="entry name" value="Znf_NHR/GATA"/>
</dbReference>
<evidence type="ECO:0000313" key="13">
    <source>
        <dbReference type="Proteomes" id="UP001142055"/>
    </source>
</evidence>
<feature type="domain" description="NR LBD" evidence="11">
    <location>
        <begin position="369"/>
        <end position="617"/>
    </location>
</feature>
<dbReference type="OMA" id="FRELHVD"/>
<dbReference type="Pfam" id="PF00105">
    <property type="entry name" value="zf-C4"/>
    <property type="match status" value="1"/>
</dbReference>
<dbReference type="GO" id="GO:0000978">
    <property type="term" value="F:RNA polymerase II cis-regulatory region sequence-specific DNA binding"/>
    <property type="evidence" value="ECO:0007669"/>
    <property type="project" value="TreeGrafter"/>
</dbReference>
<keyword evidence="2" id="KW-0863">Zinc-finger</keyword>
<dbReference type="GO" id="GO:0030154">
    <property type="term" value="P:cell differentiation"/>
    <property type="evidence" value="ECO:0007669"/>
    <property type="project" value="TreeGrafter"/>
</dbReference>
<dbReference type="PRINTS" id="PR00047">
    <property type="entry name" value="STROIDFINGER"/>
</dbReference>
<dbReference type="Gene3D" id="1.10.565.10">
    <property type="entry name" value="Retinoid X Receptor"/>
    <property type="match status" value="1"/>
</dbReference>
<dbReference type="SMART" id="SM00399">
    <property type="entry name" value="ZnF_C4"/>
    <property type="match status" value="1"/>
</dbReference>
<evidence type="ECO:0000256" key="4">
    <source>
        <dbReference type="ARBA" id="ARBA00023015"/>
    </source>
</evidence>
<keyword evidence="6" id="KW-0804">Transcription</keyword>
<keyword evidence="4" id="KW-0805">Transcription regulation</keyword>
<dbReference type="Proteomes" id="UP001142055">
    <property type="component" value="Chromosome 2"/>
</dbReference>
<dbReference type="GO" id="GO:0004879">
    <property type="term" value="F:nuclear receptor activity"/>
    <property type="evidence" value="ECO:0007669"/>
    <property type="project" value="TreeGrafter"/>
</dbReference>
<name>A0A9Q0M929_BLOTA</name>
<dbReference type="SUPFAM" id="SSF48508">
    <property type="entry name" value="Nuclear receptor ligand-binding domain"/>
    <property type="match status" value="1"/>
</dbReference>
<dbReference type="PANTHER" id="PTHR24082">
    <property type="entry name" value="NUCLEAR HORMONE RECEPTOR"/>
    <property type="match status" value="1"/>
</dbReference>